<gene>
    <name evidence="1" type="ORF">AM231_15275</name>
</gene>
<keyword evidence="2" id="KW-1185">Reference proteome</keyword>
<evidence type="ECO:0000313" key="2">
    <source>
        <dbReference type="Proteomes" id="UP000036932"/>
    </source>
</evidence>
<evidence type="ECO:0000313" key="1">
    <source>
        <dbReference type="EMBL" id="KOR90350.1"/>
    </source>
</evidence>
<dbReference type="EMBL" id="LIUT01000001">
    <property type="protein sequence ID" value="KOR90350.1"/>
    <property type="molecule type" value="Genomic_DNA"/>
</dbReference>
<accession>A0A0M1P7R7</accession>
<dbReference type="OrthoDB" id="5684515at2"/>
<comment type="caution">
    <text evidence="1">The sequence shown here is derived from an EMBL/GenBank/DDBJ whole genome shotgun (WGS) entry which is preliminary data.</text>
</comment>
<reference evidence="2" key="1">
    <citation type="submission" date="2015-08" db="EMBL/GenBank/DDBJ databases">
        <title>Genome sequencing project for genomic taxonomy and phylogenomics of Bacillus-like bacteria.</title>
        <authorList>
            <person name="Liu B."/>
            <person name="Wang J."/>
            <person name="Zhu Y."/>
            <person name="Liu G."/>
            <person name="Chen Q."/>
            <person name="Chen Z."/>
            <person name="Lan J."/>
            <person name="Che J."/>
            <person name="Ge C."/>
            <person name="Shi H."/>
            <person name="Pan Z."/>
            <person name="Liu X."/>
        </authorList>
    </citation>
    <scope>NUCLEOTIDE SEQUENCE [LARGE SCALE GENOMIC DNA]</scope>
    <source>
        <strain evidence="2">FJAT-22460</strain>
    </source>
</reference>
<dbReference type="PATRIC" id="fig|1705565.3.peg.5119"/>
<organism evidence="1 2">
    <name type="scientific">Paenibacillus solani</name>
    <dbReference type="NCBI Taxonomy" id="1705565"/>
    <lineage>
        <taxon>Bacteria</taxon>
        <taxon>Bacillati</taxon>
        <taxon>Bacillota</taxon>
        <taxon>Bacilli</taxon>
        <taxon>Bacillales</taxon>
        <taxon>Paenibacillaceae</taxon>
        <taxon>Paenibacillus</taxon>
    </lineage>
</organism>
<proteinExistence type="predicted"/>
<sequence length="121" mass="13994">MEVLTIQTVNYNRKTFVSVENTDNGEITRETVFNYRQQDRMVWADYSGGGILLGHLVGTVDDSGKLDMRYHHLNENGELMTGVCISTPEILDDGRIRIYERWQWTCKDQSIGHSIIEEVRI</sequence>
<dbReference type="InterPro" id="IPR058595">
    <property type="entry name" value="Avidin-like"/>
</dbReference>
<dbReference type="AlphaFoldDB" id="A0A0M1P7R7"/>
<name>A0A0M1P7R7_9BACL</name>
<protein>
    <submittedName>
        <fullName evidence="1">N-acetylglutamate synthase</fullName>
    </submittedName>
</protein>
<dbReference type="Pfam" id="PF26421">
    <property type="entry name" value="Avidin_like"/>
    <property type="match status" value="1"/>
</dbReference>
<dbReference type="Proteomes" id="UP000036932">
    <property type="component" value="Unassembled WGS sequence"/>
</dbReference>